<gene>
    <name evidence="1" type="ORF">HYN43_008515</name>
</gene>
<dbReference type="RefSeq" id="WP_119409038.1">
    <property type="nucleotide sequence ID" value="NZ_CP032869.1"/>
</dbReference>
<dbReference type="OrthoDB" id="798318at2"/>
<reference evidence="1 2" key="1">
    <citation type="submission" date="2018-10" db="EMBL/GenBank/DDBJ databases">
        <title>Genome sequencing of Mucilaginibacter sp. HYN0043.</title>
        <authorList>
            <person name="Kim M."/>
            <person name="Yi H."/>
        </authorList>
    </citation>
    <scope>NUCLEOTIDE SEQUENCE [LARGE SCALE GENOMIC DNA]</scope>
    <source>
        <strain evidence="1 2">HYN0043</strain>
    </source>
</reference>
<sequence>MKAIIRNVLLACLISTFALFGALGNSQQSRIHSKQTVIAKHQEPFMTERRKETLTCLSVAILAWVFCFWRCAAINRRLAIEREYQRRFNDYMRNSAFYRQF</sequence>
<protein>
    <submittedName>
        <fullName evidence="1">Uncharacterized protein</fullName>
    </submittedName>
</protein>
<name>A0A494VJT1_9SPHI</name>
<keyword evidence="2" id="KW-1185">Reference proteome</keyword>
<organism evidence="1 2">
    <name type="scientific">Mucilaginibacter celer</name>
    <dbReference type="NCBI Taxonomy" id="2305508"/>
    <lineage>
        <taxon>Bacteria</taxon>
        <taxon>Pseudomonadati</taxon>
        <taxon>Bacteroidota</taxon>
        <taxon>Sphingobacteriia</taxon>
        <taxon>Sphingobacteriales</taxon>
        <taxon>Sphingobacteriaceae</taxon>
        <taxon>Mucilaginibacter</taxon>
    </lineage>
</organism>
<evidence type="ECO:0000313" key="2">
    <source>
        <dbReference type="Proteomes" id="UP000270046"/>
    </source>
</evidence>
<evidence type="ECO:0000313" key="1">
    <source>
        <dbReference type="EMBL" id="AYL95336.1"/>
    </source>
</evidence>
<dbReference type="Proteomes" id="UP000270046">
    <property type="component" value="Chromosome"/>
</dbReference>
<dbReference type="AlphaFoldDB" id="A0A494VJT1"/>
<proteinExistence type="predicted"/>
<accession>A0A494VJT1</accession>
<dbReference type="EMBL" id="CP032869">
    <property type="protein sequence ID" value="AYL95336.1"/>
    <property type="molecule type" value="Genomic_DNA"/>
</dbReference>
<dbReference type="KEGG" id="muh:HYN43_008515"/>